<dbReference type="Gene3D" id="1.10.3720.10">
    <property type="entry name" value="MetI-like"/>
    <property type="match status" value="1"/>
</dbReference>
<dbReference type="PANTHER" id="PTHR30151:SF38">
    <property type="entry name" value="ALIPHATIC SULFONATES TRANSPORT PERMEASE PROTEIN SSUC-RELATED"/>
    <property type="match status" value="1"/>
</dbReference>
<feature type="transmembrane region" description="Helical" evidence="7">
    <location>
        <begin position="244"/>
        <end position="263"/>
    </location>
</feature>
<evidence type="ECO:0000259" key="8">
    <source>
        <dbReference type="PROSITE" id="PS50928"/>
    </source>
</evidence>
<dbReference type="SUPFAM" id="SSF161098">
    <property type="entry name" value="MetI-like"/>
    <property type="match status" value="1"/>
</dbReference>
<dbReference type="GO" id="GO:0055085">
    <property type="term" value="P:transmembrane transport"/>
    <property type="evidence" value="ECO:0007669"/>
    <property type="project" value="InterPro"/>
</dbReference>
<reference evidence="9" key="1">
    <citation type="journal article" date="2014" name="Int. J. Syst. Evol. Microbiol.">
        <title>Complete genome sequence of Corynebacterium casei LMG S-19264T (=DSM 44701T), isolated from a smear-ripened cheese.</title>
        <authorList>
            <consortium name="US DOE Joint Genome Institute (JGI-PGF)"/>
            <person name="Walter F."/>
            <person name="Albersmeier A."/>
            <person name="Kalinowski J."/>
            <person name="Ruckert C."/>
        </authorList>
    </citation>
    <scope>NUCLEOTIDE SEQUENCE</scope>
    <source>
        <strain evidence="9">KCTC 42249</strain>
    </source>
</reference>
<accession>A0A8J3DU98</accession>
<evidence type="ECO:0000256" key="1">
    <source>
        <dbReference type="ARBA" id="ARBA00004651"/>
    </source>
</evidence>
<dbReference type="PANTHER" id="PTHR30151">
    <property type="entry name" value="ALKANE SULFONATE ABC TRANSPORTER-RELATED, MEMBRANE SUBUNIT"/>
    <property type="match status" value="1"/>
</dbReference>
<comment type="similarity">
    <text evidence="7">Belongs to the binding-protein-dependent transport system permease family.</text>
</comment>
<keyword evidence="2 7" id="KW-0813">Transport</keyword>
<protein>
    <recommendedName>
        <fullName evidence="8">ABC transmembrane type-1 domain-containing protein</fullName>
    </recommendedName>
</protein>
<feature type="domain" description="ABC transmembrane type-1" evidence="8">
    <location>
        <begin position="83"/>
        <end position="267"/>
    </location>
</feature>
<evidence type="ECO:0000256" key="4">
    <source>
        <dbReference type="ARBA" id="ARBA00022692"/>
    </source>
</evidence>
<organism evidence="9 10">
    <name type="scientific">Tianweitania populi</name>
    <dbReference type="NCBI Taxonomy" id="1607949"/>
    <lineage>
        <taxon>Bacteria</taxon>
        <taxon>Pseudomonadati</taxon>
        <taxon>Pseudomonadota</taxon>
        <taxon>Alphaproteobacteria</taxon>
        <taxon>Hyphomicrobiales</taxon>
        <taxon>Phyllobacteriaceae</taxon>
        <taxon>Tianweitania</taxon>
    </lineage>
</organism>
<feature type="transmembrane region" description="Helical" evidence="7">
    <location>
        <begin position="153"/>
        <end position="170"/>
    </location>
</feature>
<evidence type="ECO:0000256" key="5">
    <source>
        <dbReference type="ARBA" id="ARBA00022989"/>
    </source>
</evidence>
<keyword evidence="5 7" id="KW-1133">Transmembrane helix</keyword>
<dbReference type="InterPro" id="IPR035906">
    <property type="entry name" value="MetI-like_sf"/>
</dbReference>
<dbReference type="RefSeq" id="WP_189506275.1">
    <property type="nucleotide sequence ID" value="NZ_BMZQ01000003.1"/>
</dbReference>
<dbReference type="InterPro" id="IPR000515">
    <property type="entry name" value="MetI-like"/>
</dbReference>
<dbReference type="GO" id="GO:0005886">
    <property type="term" value="C:plasma membrane"/>
    <property type="evidence" value="ECO:0007669"/>
    <property type="project" value="UniProtKB-SubCell"/>
</dbReference>
<evidence type="ECO:0000313" key="9">
    <source>
        <dbReference type="EMBL" id="GHD20846.1"/>
    </source>
</evidence>
<feature type="transmembrane region" description="Helical" evidence="7">
    <location>
        <begin position="126"/>
        <end position="146"/>
    </location>
</feature>
<evidence type="ECO:0000256" key="2">
    <source>
        <dbReference type="ARBA" id="ARBA00022448"/>
    </source>
</evidence>
<keyword evidence="3" id="KW-1003">Cell membrane</keyword>
<dbReference type="EMBL" id="BMZQ01000003">
    <property type="protein sequence ID" value="GHD20846.1"/>
    <property type="molecule type" value="Genomic_DNA"/>
</dbReference>
<evidence type="ECO:0000313" key="10">
    <source>
        <dbReference type="Proteomes" id="UP000630142"/>
    </source>
</evidence>
<name>A0A8J3DU98_9HYPH</name>
<keyword evidence="4 7" id="KW-0812">Transmembrane</keyword>
<keyword evidence="6 7" id="KW-0472">Membrane</keyword>
<evidence type="ECO:0000256" key="6">
    <source>
        <dbReference type="ARBA" id="ARBA00023136"/>
    </source>
</evidence>
<reference evidence="9" key="2">
    <citation type="submission" date="2020-09" db="EMBL/GenBank/DDBJ databases">
        <authorList>
            <person name="Sun Q."/>
            <person name="Kim S."/>
        </authorList>
    </citation>
    <scope>NUCLEOTIDE SEQUENCE</scope>
    <source>
        <strain evidence="9">KCTC 42249</strain>
    </source>
</reference>
<gene>
    <name evidence="9" type="ORF">GCM10016234_33760</name>
</gene>
<sequence length="283" mass="30863">MSEISYKSPLAATLSGRFADKAAIAWGRLRDHATAIALGLVVPLGVLALWSYAVQQQWLAEQILPSPLLVWETFFDLLATGELQRELLVSLGRVVAGLVAGGGLGLVAGLSFGLWRPLDIYVSPTIRAICLVPSLGWLPFFMLMFGIGEALKIILIAKTCFLPLMVASYEGLRNRPRKYDEVAAVLELPWATRVGIVIWPSILPSILTGLRLALSKGWKALILVEMISSAAGIGYLMMWGRKAFQLDVVFATIIVIGLVGWLLDWALLKSQMRATGWSFKAVG</sequence>
<feature type="transmembrane region" description="Helical" evidence="7">
    <location>
        <begin position="220"/>
        <end position="238"/>
    </location>
</feature>
<dbReference type="Proteomes" id="UP000630142">
    <property type="component" value="Unassembled WGS sequence"/>
</dbReference>
<keyword evidence="10" id="KW-1185">Reference proteome</keyword>
<dbReference type="PROSITE" id="PS50928">
    <property type="entry name" value="ABC_TM1"/>
    <property type="match status" value="1"/>
</dbReference>
<feature type="transmembrane region" description="Helical" evidence="7">
    <location>
        <begin position="190"/>
        <end position="213"/>
    </location>
</feature>
<dbReference type="AlphaFoldDB" id="A0A8J3DU98"/>
<comment type="caution">
    <text evidence="9">The sequence shown here is derived from an EMBL/GenBank/DDBJ whole genome shotgun (WGS) entry which is preliminary data.</text>
</comment>
<evidence type="ECO:0000256" key="3">
    <source>
        <dbReference type="ARBA" id="ARBA00022475"/>
    </source>
</evidence>
<evidence type="ECO:0000256" key="7">
    <source>
        <dbReference type="RuleBase" id="RU363032"/>
    </source>
</evidence>
<proteinExistence type="inferred from homology"/>
<feature type="transmembrane region" description="Helical" evidence="7">
    <location>
        <begin position="33"/>
        <end position="53"/>
    </location>
</feature>
<dbReference type="CDD" id="cd06261">
    <property type="entry name" value="TM_PBP2"/>
    <property type="match status" value="1"/>
</dbReference>
<dbReference type="Pfam" id="PF00528">
    <property type="entry name" value="BPD_transp_1"/>
    <property type="match status" value="1"/>
</dbReference>
<comment type="subcellular location">
    <subcellularLocation>
        <location evidence="1 7">Cell membrane</location>
        <topology evidence="1 7">Multi-pass membrane protein</topology>
    </subcellularLocation>
</comment>
<feature type="transmembrane region" description="Helical" evidence="7">
    <location>
        <begin position="91"/>
        <end position="114"/>
    </location>
</feature>